<dbReference type="eggNOG" id="KOG0158">
    <property type="taxonomic scope" value="Eukaryota"/>
</dbReference>
<accession>J3P1R7</accession>
<sequence>MSPIDAAPWGGAGGKLLTLPNIAIGVALGLVLYCVGLAVYRIWFHPLSKYPGPVDMAISDFSYNFQASITGSMVRRVERLHRKHGKVVRIGPDRLSFDGSVAFPEVFAHRPGGDASEFHKTPGFFFPDDHRSIIGAPTRDEHRRHRRHLAHAFSDSALSAQEPILQHYVDLFIQRLSESAMGGSKPVAMMDWLNYITFDIIGDLSLGESFGSLSSGEYHVWVNNMFKGIRGSCLARFFVSLGPLAFLALLDPDGSLKAWKYNFIYGRGKAKARIALGADAPHKTEARTTGASQLTGPRSDFFAYMMRNMDSEKGGLTSEEMELNAVLLISAGSETTGTALAVLLFTLSQPRYRALRDAVVAEVRGCFPAEADVTLRAVKHLPLLHACIEEALRFHPPAADLPPRVSPGAIVDGQFLPKGTFVHCYNYSTLRNPENFVDPDEFLPQRFLPADHPMYDARVAVGASRAVFKPFSHGPRDCIGKNLAFAEMHLVAARVLLRFDIELGEGTGTDWLDRQPNFLVWEKPQLWLKMTERKDLKLNE</sequence>
<dbReference type="Gene3D" id="1.10.630.10">
    <property type="entry name" value="Cytochrome P450"/>
    <property type="match status" value="1"/>
</dbReference>
<comment type="similarity">
    <text evidence="2 9">Belongs to the cytochrome P450 family.</text>
</comment>
<dbReference type="STRING" id="644352.J3P1R7"/>
<dbReference type="GO" id="GO:0004497">
    <property type="term" value="F:monooxygenase activity"/>
    <property type="evidence" value="ECO:0007669"/>
    <property type="project" value="UniProtKB-KW"/>
</dbReference>
<dbReference type="PANTHER" id="PTHR24305:SF29">
    <property type="entry name" value="BENZOATE-PARA-HYDROXYLASE"/>
    <property type="match status" value="1"/>
</dbReference>
<dbReference type="PROSITE" id="PS00086">
    <property type="entry name" value="CYTOCHROME_P450"/>
    <property type="match status" value="1"/>
</dbReference>
<dbReference type="GO" id="GO:0005506">
    <property type="term" value="F:iron ion binding"/>
    <property type="evidence" value="ECO:0007669"/>
    <property type="project" value="InterPro"/>
</dbReference>
<evidence type="ECO:0000256" key="4">
    <source>
        <dbReference type="ARBA" id="ARBA00022723"/>
    </source>
</evidence>
<dbReference type="EMBL" id="GL385398">
    <property type="protein sequence ID" value="EJT73609.1"/>
    <property type="molecule type" value="Genomic_DNA"/>
</dbReference>
<evidence type="ECO:0000256" key="5">
    <source>
        <dbReference type="ARBA" id="ARBA00023002"/>
    </source>
</evidence>
<dbReference type="VEuPathDB" id="FungiDB:GGTG_07465"/>
<keyword evidence="6 8" id="KW-0408">Iron</keyword>
<dbReference type="OrthoDB" id="1470350at2759"/>
<gene>
    <name evidence="12" type="primary">20347923</name>
    <name evidence="11" type="ORF">GGTG_07465</name>
</gene>
<keyword evidence="10" id="KW-0812">Transmembrane</keyword>
<evidence type="ECO:0000256" key="1">
    <source>
        <dbReference type="ARBA" id="ARBA00001971"/>
    </source>
</evidence>
<dbReference type="EnsemblFungi" id="EJT73609">
    <property type="protein sequence ID" value="EJT73609"/>
    <property type="gene ID" value="GGTG_07465"/>
</dbReference>
<reference evidence="12" key="5">
    <citation type="submission" date="2018-04" db="UniProtKB">
        <authorList>
            <consortium name="EnsemblFungi"/>
        </authorList>
    </citation>
    <scope>IDENTIFICATION</scope>
    <source>
        <strain evidence="12">R3-111a-1</strain>
    </source>
</reference>
<organism evidence="11">
    <name type="scientific">Gaeumannomyces tritici (strain R3-111a-1)</name>
    <name type="common">Wheat and barley take-all root rot fungus</name>
    <name type="synonym">Gaeumannomyces graminis var. tritici</name>
    <dbReference type="NCBI Taxonomy" id="644352"/>
    <lineage>
        <taxon>Eukaryota</taxon>
        <taxon>Fungi</taxon>
        <taxon>Dikarya</taxon>
        <taxon>Ascomycota</taxon>
        <taxon>Pezizomycotina</taxon>
        <taxon>Sordariomycetes</taxon>
        <taxon>Sordariomycetidae</taxon>
        <taxon>Magnaporthales</taxon>
        <taxon>Magnaporthaceae</taxon>
        <taxon>Gaeumannomyces</taxon>
    </lineage>
</organism>
<dbReference type="Proteomes" id="UP000006039">
    <property type="component" value="Unassembled WGS sequence"/>
</dbReference>
<dbReference type="PANTHER" id="PTHR24305">
    <property type="entry name" value="CYTOCHROME P450"/>
    <property type="match status" value="1"/>
</dbReference>
<dbReference type="GO" id="GO:0020037">
    <property type="term" value="F:heme binding"/>
    <property type="evidence" value="ECO:0007669"/>
    <property type="project" value="InterPro"/>
</dbReference>
<keyword evidence="10" id="KW-1133">Transmembrane helix</keyword>
<dbReference type="InterPro" id="IPR001128">
    <property type="entry name" value="Cyt_P450"/>
</dbReference>
<evidence type="ECO:0008006" key="14">
    <source>
        <dbReference type="Google" id="ProtNLM"/>
    </source>
</evidence>
<dbReference type="PRINTS" id="PR00385">
    <property type="entry name" value="P450"/>
</dbReference>
<dbReference type="CDD" id="cd11058">
    <property type="entry name" value="CYP60B-like"/>
    <property type="match status" value="1"/>
</dbReference>
<keyword evidence="13" id="KW-1185">Reference proteome</keyword>
<comment type="cofactor">
    <cofactor evidence="1 8">
        <name>heme</name>
        <dbReference type="ChEBI" id="CHEBI:30413"/>
    </cofactor>
</comment>
<evidence type="ECO:0000256" key="8">
    <source>
        <dbReference type="PIRSR" id="PIRSR602401-1"/>
    </source>
</evidence>
<keyword evidence="3 8" id="KW-0349">Heme</keyword>
<reference evidence="11" key="2">
    <citation type="submission" date="2010-07" db="EMBL/GenBank/DDBJ databases">
        <authorList>
            <consortium name="The Broad Institute Genome Sequencing Platform"/>
            <consortium name="Broad Institute Genome Sequencing Center for Infectious Disease"/>
            <person name="Ma L.-J."/>
            <person name="Dead R."/>
            <person name="Young S."/>
            <person name="Zeng Q."/>
            <person name="Koehrsen M."/>
            <person name="Alvarado L."/>
            <person name="Berlin A."/>
            <person name="Chapman S.B."/>
            <person name="Chen Z."/>
            <person name="Freedman E."/>
            <person name="Gellesch M."/>
            <person name="Goldberg J."/>
            <person name="Griggs A."/>
            <person name="Gujja S."/>
            <person name="Heilman E.R."/>
            <person name="Heiman D."/>
            <person name="Hepburn T."/>
            <person name="Howarth C."/>
            <person name="Jen D."/>
            <person name="Larson L."/>
            <person name="Mehta T."/>
            <person name="Neiman D."/>
            <person name="Pearson M."/>
            <person name="Roberts A."/>
            <person name="Saif S."/>
            <person name="Shea T."/>
            <person name="Shenoy N."/>
            <person name="Sisk P."/>
            <person name="Stolte C."/>
            <person name="Sykes S."/>
            <person name="Walk T."/>
            <person name="White J."/>
            <person name="Yandava C."/>
            <person name="Haas B."/>
            <person name="Nusbaum C."/>
            <person name="Birren B."/>
        </authorList>
    </citation>
    <scope>NUCLEOTIDE SEQUENCE</scope>
    <source>
        <strain evidence="11">R3-111a-1</strain>
    </source>
</reference>
<evidence type="ECO:0000313" key="13">
    <source>
        <dbReference type="Proteomes" id="UP000006039"/>
    </source>
</evidence>
<reference evidence="12" key="4">
    <citation type="journal article" date="2015" name="G3 (Bethesda)">
        <title>Genome sequences of three phytopathogenic species of the Magnaporthaceae family of fungi.</title>
        <authorList>
            <person name="Okagaki L.H."/>
            <person name="Nunes C.C."/>
            <person name="Sailsbery J."/>
            <person name="Clay B."/>
            <person name="Brown D."/>
            <person name="John T."/>
            <person name="Oh Y."/>
            <person name="Young N."/>
            <person name="Fitzgerald M."/>
            <person name="Haas B.J."/>
            <person name="Zeng Q."/>
            <person name="Young S."/>
            <person name="Adiconis X."/>
            <person name="Fan L."/>
            <person name="Levin J.Z."/>
            <person name="Mitchell T.K."/>
            <person name="Okubara P.A."/>
            <person name="Farman M.L."/>
            <person name="Kohn L.M."/>
            <person name="Birren B."/>
            <person name="Ma L.-J."/>
            <person name="Dean R.A."/>
        </authorList>
    </citation>
    <scope>NUCLEOTIDE SEQUENCE</scope>
    <source>
        <strain evidence="12">R3-111a-1</strain>
    </source>
</reference>
<dbReference type="GO" id="GO:0016705">
    <property type="term" value="F:oxidoreductase activity, acting on paired donors, with incorporation or reduction of molecular oxygen"/>
    <property type="evidence" value="ECO:0007669"/>
    <property type="project" value="InterPro"/>
</dbReference>
<dbReference type="InterPro" id="IPR017972">
    <property type="entry name" value="Cyt_P450_CS"/>
</dbReference>
<dbReference type="HOGENOM" id="CLU_001570_14_11_1"/>
<evidence type="ECO:0000313" key="11">
    <source>
        <dbReference type="EMBL" id="EJT73609.1"/>
    </source>
</evidence>
<keyword evidence="10" id="KW-0472">Membrane</keyword>
<dbReference type="AlphaFoldDB" id="J3P1R7"/>
<evidence type="ECO:0000256" key="3">
    <source>
        <dbReference type="ARBA" id="ARBA00022617"/>
    </source>
</evidence>
<evidence type="ECO:0000313" key="12">
    <source>
        <dbReference type="EnsemblFungi" id="EJT73609"/>
    </source>
</evidence>
<dbReference type="SUPFAM" id="SSF48264">
    <property type="entry name" value="Cytochrome P450"/>
    <property type="match status" value="1"/>
</dbReference>
<feature type="binding site" description="axial binding residue" evidence="8">
    <location>
        <position position="478"/>
    </location>
    <ligand>
        <name>heme</name>
        <dbReference type="ChEBI" id="CHEBI:30413"/>
    </ligand>
    <ligandPart>
        <name>Fe</name>
        <dbReference type="ChEBI" id="CHEBI:18248"/>
    </ligandPart>
</feature>
<dbReference type="RefSeq" id="XP_009223553.1">
    <property type="nucleotide sequence ID" value="XM_009225289.1"/>
</dbReference>
<keyword evidence="5 9" id="KW-0560">Oxidoreductase</keyword>
<evidence type="ECO:0000256" key="6">
    <source>
        <dbReference type="ARBA" id="ARBA00023004"/>
    </source>
</evidence>
<reference evidence="11" key="3">
    <citation type="submission" date="2010-09" db="EMBL/GenBank/DDBJ databases">
        <title>Annotation of Gaeumannomyces graminis var. tritici R3-111a-1.</title>
        <authorList>
            <consortium name="The Broad Institute Genome Sequencing Platform"/>
            <person name="Ma L.-J."/>
            <person name="Dead R."/>
            <person name="Young S.K."/>
            <person name="Zeng Q."/>
            <person name="Gargeya S."/>
            <person name="Fitzgerald M."/>
            <person name="Haas B."/>
            <person name="Abouelleil A."/>
            <person name="Alvarado L."/>
            <person name="Arachchi H.M."/>
            <person name="Berlin A."/>
            <person name="Brown A."/>
            <person name="Chapman S.B."/>
            <person name="Chen Z."/>
            <person name="Dunbar C."/>
            <person name="Freedman E."/>
            <person name="Gearin G."/>
            <person name="Gellesch M."/>
            <person name="Goldberg J."/>
            <person name="Griggs A."/>
            <person name="Gujja S."/>
            <person name="Heiman D."/>
            <person name="Howarth C."/>
            <person name="Larson L."/>
            <person name="Lui A."/>
            <person name="MacDonald P.J.P."/>
            <person name="Mehta T."/>
            <person name="Montmayeur A."/>
            <person name="Murphy C."/>
            <person name="Neiman D."/>
            <person name="Pearson M."/>
            <person name="Priest M."/>
            <person name="Roberts A."/>
            <person name="Saif S."/>
            <person name="Shea T."/>
            <person name="Shenoy N."/>
            <person name="Sisk P."/>
            <person name="Stolte C."/>
            <person name="Sykes S."/>
            <person name="Yandava C."/>
            <person name="Wortman J."/>
            <person name="Nusbaum C."/>
            <person name="Birren B."/>
        </authorList>
    </citation>
    <scope>NUCLEOTIDE SEQUENCE</scope>
    <source>
        <strain evidence="11">R3-111a-1</strain>
    </source>
</reference>
<dbReference type="PRINTS" id="PR00463">
    <property type="entry name" value="EP450I"/>
</dbReference>
<protein>
    <recommendedName>
        <fullName evidence="14">Isotrichodermin C-15 hydroxylase</fullName>
    </recommendedName>
</protein>
<evidence type="ECO:0000256" key="7">
    <source>
        <dbReference type="ARBA" id="ARBA00023033"/>
    </source>
</evidence>
<feature type="transmembrane region" description="Helical" evidence="10">
    <location>
        <begin position="325"/>
        <end position="347"/>
    </location>
</feature>
<evidence type="ECO:0000256" key="9">
    <source>
        <dbReference type="RuleBase" id="RU000461"/>
    </source>
</evidence>
<feature type="transmembrane region" description="Helical" evidence="10">
    <location>
        <begin position="233"/>
        <end position="250"/>
    </location>
</feature>
<dbReference type="InterPro" id="IPR002401">
    <property type="entry name" value="Cyt_P450_E_grp-I"/>
</dbReference>
<reference evidence="13" key="1">
    <citation type="submission" date="2010-07" db="EMBL/GenBank/DDBJ databases">
        <title>The genome sequence of Gaeumannomyces graminis var. tritici strain R3-111a-1.</title>
        <authorList>
            <consortium name="The Broad Institute Genome Sequencing Platform"/>
            <person name="Ma L.-J."/>
            <person name="Dead R."/>
            <person name="Young S."/>
            <person name="Zeng Q."/>
            <person name="Koehrsen M."/>
            <person name="Alvarado L."/>
            <person name="Berlin A."/>
            <person name="Chapman S.B."/>
            <person name="Chen Z."/>
            <person name="Freedman E."/>
            <person name="Gellesch M."/>
            <person name="Goldberg J."/>
            <person name="Griggs A."/>
            <person name="Gujja S."/>
            <person name="Heilman E.R."/>
            <person name="Heiman D."/>
            <person name="Hepburn T."/>
            <person name="Howarth C."/>
            <person name="Jen D."/>
            <person name="Larson L."/>
            <person name="Mehta T."/>
            <person name="Neiman D."/>
            <person name="Pearson M."/>
            <person name="Roberts A."/>
            <person name="Saif S."/>
            <person name="Shea T."/>
            <person name="Shenoy N."/>
            <person name="Sisk P."/>
            <person name="Stolte C."/>
            <person name="Sykes S."/>
            <person name="Walk T."/>
            <person name="White J."/>
            <person name="Yandava C."/>
            <person name="Haas B."/>
            <person name="Nusbaum C."/>
            <person name="Birren B."/>
        </authorList>
    </citation>
    <scope>NUCLEOTIDE SEQUENCE [LARGE SCALE GENOMIC DNA]</scope>
    <source>
        <strain evidence="13">R3-111a-1</strain>
    </source>
</reference>
<proteinExistence type="inferred from homology"/>
<evidence type="ECO:0000256" key="2">
    <source>
        <dbReference type="ARBA" id="ARBA00010617"/>
    </source>
</evidence>
<dbReference type="InterPro" id="IPR050121">
    <property type="entry name" value="Cytochrome_P450_monoxygenase"/>
</dbReference>
<keyword evidence="4 8" id="KW-0479">Metal-binding</keyword>
<dbReference type="Pfam" id="PF00067">
    <property type="entry name" value="p450"/>
    <property type="match status" value="1"/>
</dbReference>
<dbReference type="GeneID" id="20347923"/>
<feature type="transmembrane region" description="Helical" evidence="10">
    <location>
        <begin position="22"/>
        <end position="43"/>
    </location>
</feature>
<keyword evidence="7 9" id="KW-0503">Monooxygenase</keyword>
<evidence type="ECO:0000256" key="10">
    <source>
        <dbReference type="SAM" id="Phobius"/>
    </source>
</evidence>
<name>J3P1R7_GAET3</name>
<dbReference type="InterPro" id="IPR036396">
    <property type="entry name" value="Cyt_P450_sf"/>
</dbReference>